<accession>A0A6L6PCN2</accession>
<protein>
    <submittedName>
        <fullName evidence="3">Universal stress protein</fullName>
    </submittedName>
</protein>
<dbReference type="RefSeq" id="WP_155461688.1">
    <property type="nucleotide sequence ID" value="NZ_WNKY01000001.1"/>
</dbReference>
<proteinExistence type="inferred from homology"/>
<dbReference type="AlphaFoldDB" id="A0A6L6PCN2"/>
<feature type="domain" description="UspA" evidence="2">
    <location>
        <begin position="159"/>
        <end position="278"/>
    </location>
</feature>
<dbReference type="Proteomes" id="UP000475582">
    <property type="component" value="Unassembled WGS sequence"/>
</dbReference>
<gene>
    <name evidence="3" type="ORF">GM676_01985</name>
</gene>
<organism evidence="3 4">
    <name type="scientific">Duganella radicis</name>
    <dbReference type="NCBI Taxonomy" id="551988"/>
    <lineage>
        <taxon>Bacteria</taxon>
        <taxon>Pseudomonadati</taxon>
        <taxon>Pseudomonadota</taxon>
        <taxon>Betaproteobacteria</taxon>
        <taxon>Burkholderiales</taxon>
        <taxon>Oxalobacteraceae</taxon>
        <taxon>Telluria group</taxon>
        <taxon>Duganella</taxon>
    </lineage>
</organism>
<dbReference type="PANTHER" id="PTHR46268">
    <property type="entry name" value="STRESS RESPONSE PROTEIN NHAX"/>
    <property type="match status" value="1"/>
</dbReference>
<dbReference type="CDD" id="cd00293">
    <property type="entry name" value="USP-like"/>
    <property type="match status" value="1"/>
</dbReference>
<reference evidence="3 4" key="1">
    <citation type="submission" date="2019-11" db="EMBL/GenBank/DDBJ databases">
        <title>Type strains purchased from KCTC, JCM and DSMZ.</title>
        <authorList>
            <person name="Lu H."/>
        </authorList>
    </citation>
    <scope>NUCLEOTIDE SEQUENCE [LARGE SCALE GENOMIC DNA]</scope>
    <source>
        <strain evidence="3 4">KCTC 22382</strain>
    </source>
</reference>
<dbReference type="OrthoDB" id="9804721at2"/>
<dbReference type="EMBL" id="WNKY01000001">
    <property type="protein sequence ID" value="MTV36351.1"/>
    <property type="molecule type" value="Genomic_DNA"/>
</dbReference>
<keyword evidence="4" id="KW-1185">Reference proteome</keyword>
<dbReference type="Gene3D" id="3.40.50.12370">
    <property type="match status" value="1"/>
</dbReference>
<evidence type="ECO:0000259" key="2">
    <source>
        <dbReference type="Pfam" id="PF00582"/>
    </source>
</evidence>
<dbReference type="SUPFAM" id="SSF52402">
    <property type="entry name" value="Adenine nucleotide alpha hydrolases-like"/>
    <property type="match status" value="2"/>
</dbReference>
<comment type="similarity">
    <text evidence="1">Belongs to the universal stress protein A family.</text>
</comment>
<dbReference type="InterPro" id="IPR006016">
    <property type="entry name" value="UspA"/>
</dbReference>
<dbReference type="Pfam" id="PF00582">
    <property type="entry name" value="Usp"/>
    <property type="match status" value="1"/>
</dbReference>
<name>A0A6L6PCN2_9BURK</name>
<dbReference type="PANTHER" id="PTHR46268:SF15">
    <property type="entry name" value="UNIVERSAL STRESS PROTEIN HP_0031"/>
    <property type="match status" value="1"/>
</dbReference>
<evidence type="ECO:0000313" key="4">
    <source>
        <dbReference type="Proteomes" id="UP000475582"/>
    </source>
</evidence>
<evidence type="ECO:0000256" key="1">
    <source>
        <dbReference type="ARBA" id="ARBA00008791"/>
    </source>
</evidence>
<comment type="caution">
    <text evidence="3">The sequence shown here is derived from an EMBL/GenBank/DDBJ whole genome shotgun (WGS) entry which is preliminary data.</text>
</comment>
<dbReference type="PRINTS" id="PR01438">
    <property type="entry name" value="UNVRSLSTRESS"/>
</dbReference>
<evidence type="ECO:0000313" key="3">
    <source>
        <dbReference type="EMBL" id="MTV36351.1"/>
    </source>
</evidence>
<dbReference type="InterPro" id="IPR006015">
    <property type="entry name" value="Universal_stress_UspA"/>
</dbReference>
<sequence length="279" mass="29603">MSYKTILVLADCCDAQPVPTEVAAQIAIAEQAHLVGVAMSGVDQVIYQCNAAAPGLVVLPADLTPLTARADQALATFAQRVERLGVNSFETRRIDGAADLGLIMHARYADLLVLPRAVDRARPSPGPDTTLQYVILHCGKPVLVVPCDGEARRVGRRPLLAWDGSLEAARALSAALPLLRRAELVTLAVFNGDQVYGAHGALAGADMSLYLARHGIKVELRQQDTPDGAGHALMALAGDLDADLLVMGCYGHTRLREILLGGATRDVLRGMTLPVLMAH</sequence>